<dbReference type="EMBL" id="JABSTQ010009296">
    <property type="protein sequence ID" value="KAG0430720.1"/>
    <property type="molecule type" value="Genomic_DNA"/>
</dbReference>
<organism evidence="1 2">
    <name type="scientific">Ixodes persulcatus</name>
    <name type="common">Taiga tick</name>
    <dbReference type="NCBI Taxonomy" id="34615"/>
    <lineage>
        <taxon>Eukaryota</taxon>
        <taxon>Metazoa</taxon>
        <taxon>Ecdysozoa</taxon>
        <taxon>Arthropoda</taxon>
        <taxon>Chelicerata</taxon>
        <taxon>Arachnida</taxon>
        <taxon>Acari</taxon>
        <taxon>Parasitiformes</taxon>
        <taxon>Ixodida</taxon>
        <taxon>Ixodoidea</taxon>
        <taxon>Ixodidae</taxon>
        <taxon>Ixodinae</taxon>
        <taxon>Ixodes</taxon>
    </lineage>
</organism>
<evidence type="ECO:0000313" key="1">
    <source>
        <dbReference type="EMBL" id="KAG0430720.1"/>
    </source>
</evidence>
<name>A0AC60QD31_IXOPE</name>
<evidence type="ECO:0000313" key="2">
    <source>
        <dbReference type="Proteomes" id="UP000805193"/>
    </source>
</evidence>
<protein>
    <submittedName>
        <fullName evidence="1">Uncharacterized protein</fullName>
    </submittedName>
</protein>
<reference evidence="1 2" key="1">
    <citation type="journal article" date="2020" name="Cell">
        <title>Large-Scale Comparative Analyses of Tick Genomes Elucidate Their Genetic Diversity and Vector Capacities.</title>
        <authorList>
            <consortium name="Tick Genome and Microbiome Consortium (TIGMIC)"/>
            <person name="Jia N."/>
            <person name="Wang J."/>
            <person name="Shi W."/>
            <person name="Du L."/>
            <person name="Sun Y."/>
            <person name="Zhan W."/>
            <person name="Jiang J.F."/>
            <person name="Wang Q."/>
            <person name="Zhang B."/>
            <person name="Ji P."/>
            <person name="Bell-Sakyi L."/>
            <person name="Cui X.M."/>
            <person name="Yuan T.T."/>
            <person name="Jiang B.G."/>
            <person name="Yang W.F."/>
            <person name="Lam T.T."/>
            <person name="Chang Q.C."/>
            <person name="Ding S.J."/>
            <person name="Wang X.J."/>
            <person name="Zhu J.G."/>
            <person name="Ruan X.D."/>
            <person name="Zhao L."/>
            <person name="Wei J.T."/>
            <person name="Ye R.Z."/>
            <person name="Que T.C."/>
            <person name="Du C.H."/>
            <person name="Zhou Y.H."/>
            <person name="Cheng J.X."/>
            <person name="Dai P.F."/>
            <person name="Guo W.B."/>
            <person name="Han X.H."/>
            <person name="Huang E.J."/>
            <person name="Li L.F."/>
            <person name="Wei W."/>
            <person name="Gao Y.C."/>
            <person name="Liu J.Z."/>
            <person name="Shao H.Z."/>
            <person name="Wang X."/>
            <person name="Wang C.C."/>
            <person name="Yang T.C."/>
            <person name="Huo Q.B."/>
            <person name="Li W."/>
            <person name="Chen H.Y."/>
            <person name="Chen S.E."/>
            <person name="Zhou L.G."/>
            <person name="Ni X.B."/>
            <person name="Tian J.H."/>
            <person name="Sheng Y."/>
            <person name="Liu T."/>
            <person name="Pan Y.S."/>
            <person name="Xia L.Y."/>
            <person name="Li J."/>
            <person name="Zhao F."/>
            <person name="Cao W.C."/>
        </authorList>
    </citation>
    <scope>NUCLEOTIDE SEQUENCE [LARGE SCALE GENOMIC DNA]</scope>
    <source>
        <strain evidence="1">Iper-2018</strain>
    </source>
</reference>
<sequence length="287" mass="31863">MERLSVYVDSKLLRRPGREKLLHSVKNTKRTRTIKKLQSAELRVLQADKTGRFVILNKEQIWEKTDEALKKNSLPLKSRPSGSLRSKTACSTLKKLSQPCDQETQVTFHKFKRHLPYVAAHPTKLRDPRQDLLIHIAMRMVECPQLDGSTLLGISEASFLGKETGEGAELRLHSSSRRFLGRGFMSGCHRRQGASSSPSPQRRRHAMSSSAAVDQDGGSHPPAAWTRPQASNTWNPVADPSCGSVPTTSSSHPVTDPVTVPVPHGASPGRDAQPSTFPRFREHFVVK</sequence>
<gene>
    <name evidence="1" type="ORF">HPB47_022433</name>
</gene>
<dbReference type="Proteomes" id="UP000805193">
    <property type="component" value="Unassembled WGS sequence"/>
</dbReference>
<comment type="caution">
    <text evidence="1">The sequence shown here is derived from an EMBL/GenBank/DDBJ whole genome shotgun (WGS) entry which is preliminary data.</text>
</comment>
<proteinExistence type="predicted"/>
<keyword evidence="2" id="KW-1185">Reference proteome</keyword>
<accession>A0AC60QD31</accession>